<dbReference type="EMBL" id="JAXAVV010000002">
    <property type="protein sequence ID" value="MDX8048485.1"/>
    <property type="molecule type" value="Genomic_DNA"/>
</dbReference>
<dbReference type="Pfam" id="PF03640">
    <property type="entry name" value="Lipoprotein_15"/>
    <property type="match status" value="1"/>
</dbReference>
<organism evidence="2 3">
    <name type="scientific">Lentzea kristufekii</name>
    <dbReference type="NCBI Taxonomy" id="3095430"/>
    <lineage>
        <taxon>Bacteria</taxon>
        <taxon>Bacillati</taxon>
        <taxon>Actinomycetota</taxon>
        <taxon>Actinomycetes</taxon>
        <taxon>Pseudonocardiales</taxon>
        <taxon>Pseudonocardiaceae</taxon>
        <taxon>Lentzea</taxon>
    </lineage>
</organism>
<evidence type="ECO:0000313" key="3">
    <source>
        <dbReference type="Proteomes" id="UP001271792"/>
    </source>
</evidence>
<feature type="signal peptide" evidence="1">
    <location>
        <begin position="1"/>
        <end position="17"/>
    </location>
</feature>
<dbReference type="PANTHER" id="PTHR39335:SF1">
    <property type="entry name" value="BLL4220 PROTEIN"/>
    <property type="match status" value="1"/>
</dbReference>
<dbReference type="RefSeq" id="WP_319982603.1">
    <property type="nucleotide sequence ID" value="NZ_JAXAVV010000002.1"/>
</dbReference>
<proteinExistence type="predicted"/>
<dbReference type="Proteomes" id="UP001271792">
    <property type="component" value="Unassembled WGS sequence"/>
</dbReference>
<evidence type="ECO:0000313" key="2">
    <source>
        <dbReference type="EMBL" id="MDX8048485.1"/>
    </source>
</evidence>
<evidence type="ECO:0008006" key="4">
    <source>
        <dbReference type="Google" id="ProtNLM"/>
    </source>
</evidence>
<comment type="caution">
    <text evidence="2">The sequence shown here is derived from an EMBL/GenBank/DDBJ whole genome shotgun (WGS) entry which is preliminary data.</text>
</comment>
<dbReference type="PROSITE" id="PS51257">
    <property type="entry name" value="PROKAR_LIPOPROTEIN"/>
    <property type="match status" value="1"/>
</dbReference>
<reference evidence="2 3" key="2">
    <citation type="submission" date="2023-11" db="EMBL/GenBank/DDBJ databases">
        <authorList>
            <person name="Lara A.C."/>
            <person name="Chronakova A."/>
        </authorList>
    </citation>
    <scope>NUCLEOTIDE SEQUENCE [LARGE SCALE GENOMIC DNA]</scope>
    <source>
        <strain evidence="2 3">BCCO 10_0798</strain>
    </source>
</reference>
<keyword evidence="3" id="KW-1185">Reference proteome</keyword>
<evidence type="ECO:0000256" key="1">
    <source>
        <dbReference type="SAM" id="SignalP"/>
    </source>
</evidence>
<reference evidence="2 3" key="1">
    <citation type="submission" date="2023-11" db="EMBL/GenBank/DDBJ databases">
        <title>Lentzea sokolovensis, sp. nov., Lentzea kristufkii, sp. nov., and Lentzea miocenensis, sp. nov., rare actinobacteria from Sokolov Coal Basin, Miocene lacustrine sediment, Czech Republic.</title>
        <authorList>
            <person name="Lara A."/>
            <person name="Kotroba L."/>
            <person name="Nouioui I."/>
            <person name="Neumann-Schaal M."/>
            <person name="Mast Y."/>
            <person name="Chronakova A."/>
        </authorList>
    </citation>
    <scope>NUCLEOTIDE SEQUENCE [LARGE SCALE GENOMIC DNA]</scope>
    <source>
        <strain evidence="2 3">BCCO 10_0798</strain>
    </source>
</reference>
<dbReference type="PANTHER" id="PTHR39335">
    <property type="entry name" value="BLL4220 PROTEIN"/>
    <property type="match status" value="1"/>
</dbReference>
<feature type="chain" id="PRO_5046590337" description="Lipoprotein" evidence="1">
    <location>
        <begin position="18"/>
        <end position="167"/>
    </location>
</feature>
<dbReference type="InterPro" id="IPR005297">
    <property type="entry name" value="Lipoprotein_repeat"/>
</dbReference>
<protein>
    <recommendedName>
        <fullName evidence="4">Lipoprotein</fullName>
    </recommendedName>
</protein>
<keyword evidence="1" id="KW-0732">Signal</keyword>
<gene>
    <name evidence="2" type="ORF">SK571_03750</name>
</gene>
<sequence>MRLVTLLGLLLLTGACAGGEEPVAPEEVEAAVVDPAGPTVQRVLPGDVARLQVVQSPEVGAVVADREQYTLYRNEKDGTNPPSSTCLEPECTLVWVPLLARGGQFLAEGVDQSLLSTMKRPDGLEQVTLAGRPLYRYVDDEQAGDAVGNGVDGQWFAVAPNGDKARP</sequence>
<accession>A0ABU4TJP6</accession>
<name>A0ABU4TJP6_9PSEU</name>